<dbReference type="EMBL" id="LKEB01000002">
    <property type="protein sequence ID" value="ROW17647.1"/>
    <property type="molecule type" value="Genomic_DNA"/>
</dbReference>
<dbReference type="GO" id="GO:0005737">
    <property type="term" value="C:cytoplasm"/>
    <property type="evidence" value="ECO:0007669"/>
    <property type="project" value="TreeGrafter"/>
</dbReference>
<dbReference type="GO" id="GO:0043041">
    <property type="term" value="P:amino acid activation for nonribosomal peptide biosynthetic process"/>
    <property type="evidence" value="ECO:0007669"/>
    <property type="project" value="TreeGrafter"/>
</dbReference>
<dbReference type="Pfam" id="PF00668">
    <property type="entry name" value="Condensation"/>
    <property type="match status" value="2"/>
</dbReference>
<keyword evidence="3" id="KW-0436">Ligase</keyword>
<keyword evidence="7" id="KW-1185">Reference proteome</keyword>
<dbReference type="GO" id="GO:0044550">
    <property type="term" value="P:secondary metabolite biosynthetic process"/>
    <property type="evidence" value="ECO:0007669"/>
    <property type="project" value="TreeGrafter"/>
</dbReference>
<keyword evidence="2" id="KW-0597">Phosphoprotein</keyword>
<dbReference type="FunFam" id="3.40.50.12780:FF:000012">
    <property type="entry name" value="Non-ribosomal peptide synthetase"/>
    <property type="match status" value="1"/>
</dbReference>
<keyword evidence="1" id="KW-0596">Phosphopantetheine</keyword>
<dbReference type="NCBIfam" id="TIGR01733">
    <property type="entry name" value="AA-adenyl-dom"/>
    <property type="match status" value="1"/>
</dbReference>
<evidence type="ECO:0000256" key="1">
    <source>
        <dbReference type="ARBA" id="ARBA00022450"/>
    </source>
</evidence>
<dbReference type="InterPro" id="IPR036736">
    <property type="entry name" value="ACP-like_sf"/>
</dbReference>
<dbReference type="InterPro" id="IPR006162">
    <property type="entry name" value="Ppantetheine_attach_site"/>
</dbReference>
<dbReference type="PANTHER" id="PTHR45527">
    <property type="entry name" value="NONRIBOSOMAL PEPTIDE SYNTHETASE"/>
    <property type="match status" value="1"/>
</dbReference>
<dbReference type="Gene3D" id="1.10.1200.10">
    <property type="entry name" value="ACP-like"/>
    <property type="match status" value="2"/>
</dbReference>
<sequence>MHGHLRNHVEVATPPHDIKRCSAPVPITIQEICETLKTRGNKTKAKVTLDLLIRNQDSAKAFWAGILGDVPKLTIHAIPVERHQEFQTTIYHGPVAIDPWCLTNIVESLGVTLQAVWYTAVGLVLQRHCQASSGTVVIAVEGDVQDYPLKLQLSSSASVSETIRQTNSLDTTAASYAFIGYDNIKAEHAAARCDFKVVVADQDDSLDCSDQSSPIAILIRVSHERIVSVVARHDTAIPASRLQVIMNQIVTALLNMAEKPEAPLSSIDIISRAERIFMLEKAKPQTQPVHDNVHRFFERQVELTPDAPALQFEDNKPLSYAELNAAANRVSRRLPAASGSFVPVCLQRSADLIISLVAILKTGAAYVVLDPDTPQERNSFIVDDVGADFVVVDRSTAGRFPHELVIEDVIERSSGARDTNPGRVCDPNNPVYAIYTSGSTGKPKGVLHVHSSASSGLAAFPTLPNLRQLLFHNPVFSAAQRSVWSTLKQGGCLCLASRDNLTTHIGRTINQMQINVIDVTPSTALLIEPGSVPCLKRMTVAGELINPALIPTWVERLDLLNAYGLSENTQVNWRREMILGQNPQCIGRPSDTTSSYVLVPGTTQLSPLLVPGELCLGGHQLALHYLNRPEKTAEAFIDNPFAPGRLYRTGDMVVAHEDGSIEMVGRIDFQLKINGQRVEPGDSNAIIQSHANVHTSSVISATVGPRKALVALVVTRDENTDWPVLRSELRALLREHIAQYMTPTYWLHEKYLPLNNNGKVDIPSLAKYVESLSREYILESSIGRSSNADRPPSQIPDLDAFLNPPEELSAPALKLREIWADILGLEASRISTHDYFQELGGSSLDAIRVASRAYQGHLQVSVASTMRLTFGEVLGEIHQMGVGEEFPDVKPFSLLPLNTKLDLSGIEDAFPTSALQDAFLGDSLLGNSTYVYRRYYNMQGCRPDDIYATLKKLAGFHPILRTTFVSNKTSFLQVIMQSSDISWEELDVSAEEYSMMAKRSMEPGDKFVHFTNLRNQVLAVTMHHALFDYWSKDFLIDDVVTAMGGRPVLKRPSYANYAHHLNQQDKTAMEKFWKGRLQGATKCHLGYVADEDSTVTVDIPDNLHAFSASHNVSVPSLIYAAWAIVLYMHTNKNDIVFGVTLSGRDAPIPGILRMPGPTIGTMPFRISIDPDQSVLELARAMQKELWVCSGPVKLGIRNILKASSHKPGLYDTVINILAKDESETKLRHPSSLKPCGPREPNHIESTMLEAESNSTGIHLRLLSKIHKQKASFIVQNVANILQISTKNPNAVIADINPTSTEEIVYLGTVSVERPTEQDVLAHTSMERMASRQPEKTALQDLNGTTMSYHELDTEANRIASHLRALGAISGSIIPICLQKSLNTIIAILGILKSGAAFTPLDPKNPRERNDFIISDIGAAIAITDNEFAHVFAEFNGVVINMDSLPDLGKIATGPDLEDLLPHSLAYVIYTSGSTGMPKGVSVAHAAVAASTEGMIEACNVNEDWHVLWFLNYVFDASYFDVFTVLSCGGTISIADQEALVNDLAGCVNHFKVKQLMITPTISKLITPDEVPNLQTLLVCGEPVTPDVASKWASRLEVYNGYGPTEATILMTVSKVKPDGNLKSIGRPLKAVRASVLHPKTLKSVPYGAVGELCVSGGQVAMGYLNRPELTDSSFMRPDDGPVIYRTGDMARWLPNGELEYLGRKDFQVKLKGFRIELGEIENAILHNAGDLIRSCIVTVAQVLKKDALVVYYVPVKTPGTLQETAIANDKDSTGLASYPVIAPSLILSRLTGLAHYMIPSLLLPFDSFPLLPSGKIDRKHLRELVGNLDANTLARYTTFRDGIEKAEEVAGELTDTEKVLRSAWAELFDAEEETIRGSGSFYDYGGDSIAAINLASILRRLSWVLSVNDAVSYPSLKEQASRMKPLKKNALSAKSTGTLFTVAESVYKKLRAADVNADDIDDIYACAPGQVEFLNQGHTDDQFWQLMTVRQLPCGFNLSRWTELTRQLTARNQILRAVYLRQNDEDALSWVQVILKEPIMDMKTVHCDTEEQKEALIKQNWDQPFSLSRPFVRYLVLEHSDGTRELCIKLDHAMYDGTLLRIFDEQFKSLRDGTPIPKSVPFKNFIEHCCGDEGERERMLSFWREHLHGSTFNYPDNSEAAMLSGPKAPAGVVVDRITLPVEAYAQTVNVTASTVFQTAYTLLLKRLSGSGGVGVDRDEKGGAGDVTYDYLLTGRNVEMDDPQLINGTCANFLPFRSRWDDGETITVAALLRDTQRGYWQMTENGLVGLGDIYRALAGKGVPRAKTLFLFQPFEPAVPGAGDRQDEHMRWVVVGMSKVTMFVNYAVMFEVFRDVRGAHRLKMQYDTRLFTRDLATDVMRTYIDIELASP</sequence>
<dbReference type="PROSITE" id="PS50075">
    <property type="entry name" value="CARRIER"/>
    <property type="match status" value="1"/>
</dbReference>
<gene>
    <name evidence="6" type="ORF">VPNG_00859</name>
</gene>
<dbReference type="GO" id="GO:0016874">
    <property type="term" value="F:ligase activity"/>
    <property type="evidence" value="ECO:0007669"/>
    <property type="project" value="UniProtKB-KW"/>
</dbReference>
<dbReference type="CDD" id="cd05918">
    <property type="entry name" value="A_NRPS_SidN3_like"/>
    <property type="match status" value="2"/>
</dbReference>
<dbReference type="SUPFAM" id="SSF56801">
    <property type="entry name" value="Acetyl-CoA synthetase-like"/>
    <property type="match status" value="2"/>
</dbReference>
<dbReference type="SUPFAM" id="SSF52777">
    <property type="entry name" value="CoA-dependent acyltransferases"/>
    <property type="match status" value="5"/>
</dbReference>
<dbReference type="Gene3D" id="3.40.50.12780">
    <property type="entry name" value="N-terminal domain of ligase-like"/>
    <property type="match status" value="2"/>
</dbReference>
<dbReference type="FunFam" id="3.40.50.980:FF:000001">
    <property type="entry name" value="Non-ribosomal peptide synthetase"/>
    <property type="match status" value="1"/>
</dbReference>
<reference evidence="6 7" key="1">
    <citation type="submission" date="2015-09" db="EMBL/GenBank/DDBJ databases">
        <title>Host preference determinants of Valsa canker pathogens revealed by comparative genomics.</title>
        <authorList>
            <person name="Yin Z."/>
            <person name="Huang L."/>
        </authorList>
    </citation>
    <scope>NUCLEOTIDE SEQUENCE [LARGE SCALE GENOMIC DNA]</scope>
    <source>
        <strain evidence="6 7">SXYLt</strain>
    </source>
</reference>
<dbReference type="InParanoid" id="A0A423XNI3"/>
<comment type="similarity">
    <text evidence="4">Belongs to the NRP synthetase family.</text>
</comment>
<evidence type="ECO:0000256" key="3">
    <source>
        <dbReference type="ARBA" id="ARBA00022598"/>
    </source>
</evidence>
<name>A0A423XNI3_9PEZI</name>
<accession>A0A423XNI3</accession>
<dbReference type="InterPro" id="IPR010071">
    <property type="entry name" value="AA_adenyl_dom"/>
</dbReference>
<dbReference type="InterPro" id="IPR023213">
    <property type="entry name" value="CAT-like_dom_sf"/>
</dbReference>
<evidence type="ECO:0000313" key="6">
    <source>
        <dbReference type="EMBL" id="ROW17647.1"/>
    </source>
</evidence>
<evidence type="ECO:0000259" key="5">
    <source>
        <dbReference type="PROSITE" id="PS50075"/>
    </source>
</evidence>
<evidence type="ECO:0000313" key="7">
    <source>
        <dbReference type="Proteomes" id="UP000285146"/>
    </source>
</evidence>
<dbReference type="InterPro" id="IPR001242">
    <property type="entry name" value="Condensation_dom"/>
</dbReference>
<dbReference type="Proteomes" id="UP000285146">
    <property type="component" value="Unassembled WGS sequence"/>
</dbReference>
<dbReference type="InterPro" id="IPR042099">
    <property type="entry name" value="ANL_N_sf"/>
</dbReference>
<comment type="caution">
    <text evidence="6">The sequence shown here is derived from an EMBL/GenBank/DDBJ whole genome shotgun (WGS) entry which is preliminary data.</text>
</comment>
<dbReference type="InterPro" id="IPR045851">
    <property type="entry name" value="AMP-bd_C_sf"/>
</dbReference>
<dbReference type="InterPro" id="IPR000873">
    <property type="entry name" value="AMP-dep_synth/lig_dom"/>
</dbReference>
<dbReference type="Pfam" id="PF00550">
    <property type="entry name" value="PP-binding"/>
    <property type="match status" value="2"/>
</dbReference>
<evidence type="ECO:0000256" key="4">
    <source>
        <dbReference type="ARBA" id="ARBA00029454"/>
    </source>
</evidence>
<dbReference type="Gene3D" id="3.30.559.10">
    <property type="entry name" value="Chloramphenicol acetyltransferase-like domain"/>
    <property type="match status" value="2"/>
</dbReference>
<dbReference type="Gene3D" id="3.30.559.30">
    <property type="entry name" value="Nonribosomal peptide synthetase, condensation domain"/>
    <property type="match status" value="3"/>
</dbReference>
<dbReference type="Gene3D" id="3.30.300.30">
    <property type="match status" value="2"/>
</dbReference>
<dbReference type="InterPro" id="IPR009081">
    <property type="entry name" value="PP-bd_ACP"/>
</dbReference>
<dbReference type="GO" id="GO:0031177">
    <property type="term" value="F:phosphopantetheine binding"/>
    <property type="evidence" value="ECO:0007669"/>
    <property type="project" value="TreeGrafter"/>
</dbReference>
<organism evidence="6 7">
    <name type="scientific">Cytospora leucostoma</name>
    <dbReference type="NCBI Taxonomy" id="1230097"/>
    <lineage>
        <taxon>Eukaryota</taxon>
        <taxon>Fungi</taxon>
        <taxon>Dikarya</taxon>
        <taxon>Ascomycota</taxon>
        <taxon>Pezizomycotina</taxon>
        <taxon>Sordariomycetes</taxon>
        <taxon>Sordariomycetidae</taxon>
        <taxon>Diaporthales</taxon>
        <taxon>Cytosporaceae</taxon>
        <taxon>Cytospora</taxon>
    </lineage>
</organism>
<protein>
    <recommendedName>
        <fullName evidence="5">Carrier domain-containing protein</fullName>
    </recommendedName>
</protein>
<dbReference type="OrthoDB" id="416786at2759"/>
<dbReference type="Pfam" id="PF00501">
    <property type="entry name" value="AMP-binding"/>
    <property type="match status" value="2"/>
</dbReference>
<dbReference type="PROSITE" id="PS00012">
    <property type="entry name" value="PHOSPHOPANTETHEINE"/>
    <property type="match status" value="1"/>
</dbReference>
<proteinExistence type="inferred from homology"/>
<dbReference type="FunFam" id="3.30.300.30:FF:000015">
    <property type="entry name" value="Nonribosomal peptide synthase SidD"/>
    <property type="match status" value="1"/>
</dbReference>
<evidence type="ECO:0000256" key="2">
    <source>
        <dbReference type="ARBA" id="ARBA00022553"/>
    </source>
</evidence>
<dbReference type="PROSITE" id="PS00455">
    <property type="entry name" value="AMP_BINDING"/>
    <property type="match status" value="1"/>
</dbReference>
<dbReference type="InterPro" id="IPR020845">
    <property type="entry name" value="AMP-binding_CS"/>
</dbReference>
<feature type="domain" description="Carrier" evidence="5">
    <location>
        <begin position="1851"/>
        <end position="1927"/>
    </location>
</feature>
<dbReference type="SUPFAM" id="SSF47336">
    <property type="entry name" value="ACP-like"/>
    <property type="match status" value="2"/>
</dbReference>
<dbReference type="PANTHER" id="PTHR45527:SF1">
    <property type="entry name" value="FATTY ACID SYNTHASE"/>
    <property type="match status" value="1"/>
</dbReference>
<dbReference type="STRING" id="1230097.A0A423XNI3"/>